<comment type="subcellular location">
    <subcellularLocation>
        <location evidence="1">Nucleus</location>
    </subcellularLocation>
</comment>
<dbReference type="Pfam" id="PF00271">
    <property type="entry name" value="Helicase_C"/>
    <property type="match status" value="1"/>
</dbReference>
<dbReference type="Gene3D" id="3.40.50.300">
    <property type="entry name" value="P-loop containing nucleotide triphosphate hydrolases"/>
    <property type="match status" value="2"/>
</dbReference>
<feature type="domain" description="Helicase ATP-binding" evidence="12">
    <location>
        <begin position="50"/>
        <end position="223"/>
    </location>
</feature>
<dbReference type="GO" id="GO:0005524">
    <property type="term" value="F:ATP binding"/>
    <property type="evidence" value="ECO:0007669"/>
    <property type="project" value="UniProtKB-KW"/>
</dbReference>
<evidence type="ECO:0000256" key="1">
    <source>
        <dbReference type="ARBA" id="ARBA00004123"/>
    </source>
</evidence>
<comment type="caution">
    <text evidence="15">The sequence shown here is derived from an EMBL/GenBank/DDBJ whole genome shotgun (WGS) entry which is preliminary data.</text>
</comment>
<evidence type="ECO:0000256" key="8">
    <source>
        <dbReference type="ARBA" id="ARBA00024350"/>
    </source>
</evidence>
<evidence type="ECO:0000313" key="15">
    <source>
        <dbReference type="EMBL" id="OAY73964.1"/>
    </source>
</evidence>
<gene>
    <name evidence="15" type="ORF">ACMD2_01268</name>
</gene>
<dbReference type="GO" id="GO:0005634">
    <property type="term" value="C:nucleus"/>
    <property type="evidence" value="ECO:0007669"/>
    <property type="project" value="UniProtKB-SubCell"/>
</dbReference>
<keyword evidence="2 10" id="KW-0547">Nucleotide-binding</keyword>
<dbReference type="GO" id="GO:0003724">
    <property type="term" value="F:RNA helicase activity"/>
    <property type="evidence" value="ECO:0007669"/>
    <property type="project" value="InterPro"/>
</dbReference>
<dbReference type="InterPro" id="IPR001650">
    <property type="entry name" value="Helicase_C-like"/>
</dbReference>
<accession>A0A199VA46</accession>
<dbReference type="CDD" id="cd17954">
    <property type="entry name" value="DEADc_DDX47"/>
    <property type="match status" value="1"/>
</dbReference>
<evidence type="ECO:0000313" key="16">
    <source>
        <dbReference type="Proteomes" id="UP000092600"/>
    </source>
</evidence>
<evidence type="ECO:0000256" key="7">
    <source>
        <dbReference type="ARBA" id="ARBA00023242"/>
    </source>
</evidence>
<dbReference type="PROSITE" id="PS51194">
    <property type="entry name" value="HELICASE_CTER"/>
    <property type="match status" value="1"/>
</dbReference>
<protein>
    <submittedName>
        <fullName evidence="15">DEAD-box ATP-dependent RNA helicase 10</fullName>
    </submittedName>
</protein>
<evidence type="ECO:0000256" key="3">
    <source>
        <dbReference type="ARBA" id="ARBA00022801"/>
    </source>
</evidence>
<dbReference type="PROSITE" id="PS51195">
    <property type="entry name" value="Q_MOTIF"/>
    <property type="match status" value="1"/>
</dbReference>
<dbReference type="InterPro" id="IPR027417">
    <property type="entry name" value="P-loop_NTPase"/>
</dbReference>
<dbReference type="PROSITE" id="PS00039">
    <property type="entry name" value="DEAD_ATP_HELICASE"/>
    <property type="match status" value="1"/>
</dbReference>
<dbReference type="GO" id="GO:0005829">
    <property type="term" value="C:cytosol"/>
    <property type="evidence" value="ECO:0007669"/>
    <property type="project" value="TreeGrafter"/>
</dbReference>
<dbReference type="InterPro" id="IPR014014">
    <property type="entry name" value="RNA_helicase_DEAD_Q_motif"/>
</dbReference>
<keyword evidence="4 10" id="KW-0347">Helicase</keyword>
<dbReference type="AlphaFoldDB" id="A0A199VA46"/>
<evidence type="ECO:0000256" key="9">
    <source>
        <dbReference type="PROSITE-ProRule" id="PRU00552"/>
    </source>
</evidence>
<feature type="short sequence motif" description="Q motif" evidence="9">
    <location>
        <begin position="11"/>
        <end position="39"/>
    </location>
</feature>
<feature type="compositionally biased region" description="Basic residues" evidence="11">
    <location>
        <begin position="418"/>
        <end position="427"/>
    </location>
</feature>
<evidence type="ECO:0000256" key="6">
    <source>
        <dbReference type="ARBA" id="ARBA00022884"/>
    </source>
</evidence>
<dbReference type="PROSITE" id="PS51192">
    <property type="entry name" value="HELICASE_ATP_BIND_1"/>
    <property type="match status" value="1"/>
</dbReference>
<dbReference type="CDD" id="cd18787">
    <property type="entry name" value="SF2_C_DEAD"/>
    <property type="match status" value="1"/>
</dbReference>
<comment type="similarity">
    <text evidence="8">Belongs to the DEAD box helicase family. DDX47/RRP3 subfamily.</text>
</comment>
<sequence>MADRKEGGSGGTFADLGLCRELVEACESLGWKAPSRIQAEAIPYALQAPSPAVPPGRDVIGLAQTGSGKTAAFALPILQALLADRRPSPFFALVLSPARELAIQISEQFQALGSALGLRCSALVGGVDIGQQAISIARHPHVVVATPGRLFDHLSNTKGFSLRTLKYLVLDEADKLLNKDFEQTIEAIMNIIPKERRTYLYSATITKKVNKLQRACLTNPVKIEAASKYSTVCTLEQQLCITPAKDKDIYLVYILTKKSGRTAMVFVSTCDSTLVLSRILCILGFKAVPINGQMSQSKRLGALNKFKAGVCNILVCTNVASRGLDIPSVDMVINYDIPTNPKDYIHRVGRTARAGRSGLAISLANQIEILFGFYGNIEKHIGKELPLYQPDKEEVMLWAERVSDAKRLSKMETQKRDSSRKRKRKSE</sequence>
<organism evidence="15 16">
    <name type="scientific">Ananas comosus</name>
    <name type="common">Pineapple</name>
    <name type="synonym">Ananas ananas</name>
    <dbReference type="NCBI Taxonomy" id="4615"/>
    <lineage>
        <taxon>Eukaryota</taxon>
        <taxon>Viridiplantae</taxon>
        <taxon>Streptophyta</taxon>
        <taxon>Embryophyta</taxon>
        <taxon>Tracheophyta</taxon>
        <taxon>Spermatophyta</taxon>
        <taxon>Magnoliopsida</taxon>
        <taxon>Liliopsida</taxon>
        <taxon>Poales</taxon>
        <taxon>Bromeliaceae</taxon>
        <taxon>Bromelioideae</taxon>
        <taxon>Ananas</taxon>
    </lineage>
</organism>
<dbReference type="GO" id="GO:0016787">
    <property type="term" value="F:hydrolase activity"/>
    <property type="evidence" value="ECO:0007669"/>
    <property type="project" value="UniProtKB-KW"/>
</dbReference>
<dbReference type="InterPro" id="IPR014001">
    <property type="entry name" value="Helicase_ATP-bd"/>
</dbReference>
<feature type="compositionally biased region" description="Basic and acidic residues" evidence="11">
    <location>
        <begin position="408"/>
        <end position="417"/>
    </location>
</feature>
<feature type="region of interest" description="Disordered" evidence="11">
    <location>
        <begin position="408"/>
        <end position="427"/>
    </location>
</feature>
<keyword evidence="7" id="KW-0539">Nucleus</keyword>
<keyword evidence="3 10" id="KW-0378">Hydrolase</keyword>
<dbReference type="InterPro" id="IPR000629">
    <property type="entry name" value="RNA-helicase_DEAD-box_CS"/>
</dbReference>
<evidence type="ECO:0000256" key="5">
    <source>
        <dbReference type="ARBA" id="ARBA00022840"/>
    </source>
</evidence>
<proteinExistence type="inferred from homology"/>
<evidence type="ECO:0000256" key="4">
    <source>
        <dbReference type="ARBA" id="ARBA00022806"/>
    </source>
</evidence>
<reference evidence="15 16" key="1">
    <citation type="journal article" date="2016" name="DNA Res.">
        <title>The draft genome of MD-2 pineapple using hybrid error correction of long reads.</title>
        <authorList>
            <person name="Redwan R.M."/>
            <person name="Saidin A."/>
            <person name="Kumar S.V."/>
        </authorList>
    </citation>
    <scope>NUCLEOTIDE SEQUENCE [LARGE SCALE GENOMIC DNA]</scope>
    <source>
        <strain evidence="16">cv. MD2</strain>
        <tissue evidence="15">Leaf</tissue>
    </source>
</reference>
<dbReference type="InterPro" id="IPR050079">
    <property type="entry name" value="DEAD_box_RNA_helicase"/>
</dbReference>
<dbReference type="Pfam" id="PF00270">
    <property type="entry name" value="DEAD"/>
    <property type="match status" value="1"/>
</dbReference>
<keyword evidence="5 10" id="KW-0067">ATP-binding</keyword>
<dbReference type="SMART" id="SM00490">
    <property type="entry name" value="HELICc"/>
    <property type="match status" value="1"/>
</dbReference>
<dbReference type="GO" id="GO:0003723">
    <property type="term" value="F:RNA binding"/>
    <property type="evidence" value="ECO:0007669"/>
    <property type="project" value="UniProtKB-KW"/>
</dbReference>
<evidence type="ECO:0000256" key="11">
    <source>
        <dbReference type="SAM" id="MobiDB-lite"/>
    </source>
</evidence>
<evidence type="ECO:0000259" key="14">
    <source>
        <dbReference type="PROSITE" id="PS51195"/>
    </source>
</evidence>
<dbReference type="STRING" id="4615.A0A199VA46"/>
<dbReference type="SMART" id="SM00487">
    <property type="entry name" value="DEXDc"/>
    <property type="match status" value="1"/>
</dbReference>
<dbReference type="InterPro" id="IPR044765">
    <property type="entry name" value="DDX47/Rrp3_DEADc"/>
</dbReference>
<dbReference type="EMBL" id="LSRQ01002555">
    <property type="protein sequence ID" value="OAY73964.1"/>
    <property type="molecule type" value="Genomic_DNA"/>
</dbReference>
<dbReference type="Proteomes" id="UP000092600">
    <property type="component" value="Unassembled WGS sequence"/>
</dbReference>
<keyword evidence="6" id="KW-0694">RNA-binding</keyword>
<name>A0A199VA46_ANACO</name>
<feature type="domain" description="DEAD-box RNA helicase Q" evidence="14">
    <location>
        <begin position="11"/>
        <end position="39"/>
    </location>
</feature>
<dbReference type="PANTHER" id="PTHR47959:SF24">
    <property type="entry name" value="ATP-DEPENDENT RNA HELICASE"/>
    <property type="match status" value="1"/>
</dbReference>
<dbReference type="PANTHER" id="PTHR47959">
    <property type="entry name" value="ATP-DEPENDENT RNA HELICASE RHLE-RELATED"/>
    <property type="match status" value="1"/>
</dbReference>
<evidence type="ECO:0000256" key="2">
    <source>
        <dbReference type="ARBA" id="ARBA00022741"/>
    </source>
</evidence>
<dbReference type="InterPro" id="IPR011545">
    <property type="entry name" value="DEAD/DEAH_box_helicase_dom"/>
</dbReference>
<evidence type="ECO:0000259" key="12">
    <source>
        <dbReference type="PROSITE" id="PS51192"/>
    </source>
</evidence>
<dbReference type="SUPFAM" id="SSF52540">
    <property type="entry name" value="P-loop containing nucleoside triphosphate hydrolases"/>
    <property type="match status" value="1"/>
</dbReference>
<evidence type="ECO:0000256" key="10">
    <source>
        <dbReference type="RuleBase" id="RU000492"/>
    </source>
</evidence>
<feature type="domain" description="Helicase C-terminal" evidence="13">
    <location>
        <begin position="248"/>
        <end position="396"/>
    </location>
</feature>
<evidence type="ECO:0000259" key="13">
    <source>
        <dbReference type="PROSITE" id="PS51194"/>
    </source>
</evidence>